<evidence type="ECO:0000313" key="2">
    <source>
        <dbReference type="EMBL" id="HEA53216.1"/>
    </source>
</evidence>
<keyword evidence="1" id="KW-0472">Membrane</keyword>
<organism evidence="2">
    <name type="scientific">Marinobacter antarcticus</name>
    <dbReference type="NCBI Taxonomy" id="564117"/>
    <lineage>
        <taxon>Bacteria</taxon>
        <taxon>Pseudomonadati</taxon>
        <taxon>Pseudomonadota</taxon>
        <taxon>Gammaproteobacteria</taxon>
        <taxon>Pseudomonadales</taxon>
        <taxon>Marinobacteraceae</taxon>
        <taxon>Marinobacter</taxon>
    </lineage>
</organism>
<dbReference type="EMBL" id="DRGY01000102">
    <property type="protein sequence ID" value="HEA53216.1"/>
    <property type="molecule type" value="Genomic_DNA"/>
</dbReference>
<feature type="transmembrane region" description="Helical" evidence="1">
    <location>
        <begin position="7"/>
        <end position="28"/>
    </location>
</feature>
<dbReference type="RefSeq" id="WP_304103063.1">
    <property type="nucleotide sequence ID" value="NZ_DRGY01000102.1"/>
</dbReference>
<dbReference type="Proteomes" id="UP000885748">
    <property type="component" value="Unassembled WGS sequence"/>
</dbReference>
<evidence type="ECO:0000256" key="1">
    <source>
        <dbReference type="SAM" id="Phobius"/>
    </source>
</evidence>
<accession>A0A831R3J5</accession>
<keyword evidence="1" id="KW-0812">Transmembrane</keyword>
<protein>
    <submittedName>
        <fullName evidence="2">Uncharacterized protein</fullName>
    </submittedName>
</protein>
<keyword evidence="1" id="KW-1133">Transmembrane helix</keyword>
<sequence>MEFIFACAMFVAFGLILLCTLIIMTVAFPKIREIEKIISAATLNPSTGRNLWGGDPFGRLVRTTQVFSFLAMRNLPGHFRRAASKIGNVNADVSQYLFLWAFIPTLGLFSFGGIALWVSLIIS</sequence>
<name>A0A831R3J5_9GAMM</name>
<reference evidence="2" key="1">
    <citation type="journal article" date="2020" name="mSystems">
        <title>Genome- and Community-Level Interaction Insights into Carbon Utilization and Element Cycling Functions of Hydrothermarchaeota in Hydrothermal Sediment.</title>
        <authorList>
            <person name="Zhou Z."/>
            <person name="Liu Y."/>
            <person name="Xu W."/>
            <person name="Pan J."/>
            <person name="Luo Z.H."/>
            <person name="Li M."/>
        </authorList>
    </citation>
    <scope>NUCLEOTIDE SEQUENCE [LARGE SCALE GENOMIC DNA]</scope>
    <source>
        <strain evidence="2">HyVt-357</strain>
    </source>
</reference>
<proteinExistence type="predicted"/>
<feature type="transmembrane region" description="Helical" evidence="1">
    <location>
        <begin position="97"/>
        <end position="122"/>
    </location>
</feature>
<comment type="caution">
    <text evidence="2">The sequence shown here is derived from an EMBL/GenBank/DDBJ whole genome shotgun (WGS) entry which is preliminary data.</text>
</comment>
<dbReference type="AlphaFoldDB" id="A0A831R3J5"/>
<gene>
    <name evidence="2" type="ORF">ENI00_13045</name>
</gene>